<evidence type="ECO:0000259" key="14">
    <source>
        <dbReference type="PROSITE" id="PS50980"/>
    </source>
</evidence>
<evidence type="ECO:0000256" key="13">
    <source>
        <dbReference type="HAMAP-Rule" id="MF_01395"/>
    </source>
</evidence>
<evidence type="ECO:0000256" key="10">
    <source>
        <dbReference type="ARBA" id="ARBA00023098"/>
    </source>
</evidence>
<dbReference type="HAMAP" id="MF_01395">
    <property type="entry name" value="AcetylCoA_CT_beta"/>
    <property type="match status" value="1"/>
</dbReference>
<dbReference type="GO" id="GO:0006633">
    <property type="term" value="P:fatty acid biosynthetic process"/>
    <property type="evidence" value="ECO:0007669"/>
    <property type="project" value="UniProtKB-KW"/>
</dbReference>
<dbReference type="GO" id="GO:0003989">
    <property type="term" value="F:acetyl-CoA carboxylase activity"/>
    <property type="evidence" value="ECO:0007669"/>
    <property type="project" value="InterPro"/>
</dbReference>
<dbReference type="PROSITE" id="PS50980">
    <property type="entry name" value="COA_CT_NTER"/>
    <property type="match status" value="1"/>
</dbReference>
<reference evidence="15" key="1">
    <citation type="journal article" date="2020" name="mSystems">
        <title>Genome- and Community-Level Interaction Insights into Carbon Utilization and Element Cycling Functions of Hydrothermarchaeota in Hydrothermal Sediment.</title>
        <authorList>
            <person name="Zhou Z."/>
            <person name="Liu Y."/>
            <person name="Xu W."/>
            <person name="Pan J."/>
            <person name="Luo Z.H."/>
            <person name="Li M."/>
        </authorList>
    </citation>
    <scope>NUCLEOTIDE SEQUENCE [LARGE SCALE GENOMIC DNA]</scope>
    <source>
        <strain evidence="15">SpSt-300</strain>
    </source>
</reference>
<feature type="binding site" evidence="13">
    <location>
        <position position="33"/>
    </location>
    <ligand>
        <name>Zn(2+)</name>
        <dbReference type="ChEBI" id="CHEBI:29105"/>
    </ligand>
</feature>
<keyword evidence="9 13" id="KW-0067">ATP-binding</keyword>
<accession>A0A7C2EJF6</accession>
<dbReference type="InterPro" id="IPR011762">
    <property type="entry name" value="COA_CT_N"/>
</dbReference>
<sequence>MVLELFKKPKYVTIHREERKEIPEGLWTKCPRCGEILYNKDMVKNLKVCRKCGYHFRLTAKERLSFTLDEGSFLEYDARLVADNPLGFPGYPEKLAEARQTTGLSEAVITGEGTILGHRVVTGAMDPRFIMASMGVAVGEKITRAAERACERRLPLILFIASGGARMQEGMVALMQMAKTAAAIKQLDAAGLLYLSVLTDPTTGGVSASFAMLGDIILAEPGALIGFTGPRVIEQTIKQKLPEGFQKAEFLQQHGMIDLVVPRAKMRETLGQLLMLHRREGG</sequence>
<dbReference type="InterPro" id="IPR000438">
    <property type="entry name" value="Acetyl_CoA_COase_Trfase_b_su"/>
</dbReference>
<evidence type="ECO:0000256" key="2">
    <source>
        <dbReference type="ARBA" id="ARBA00022516"/>
    </source>
</evidence>
<comment type="caution">
    <text evidence="15">The sequence shown here is derived from an EMBL/GenBank/DDBJ whole genome shotgun (WGS) entry which is preliminary data.</text>
</comment>
<keyword evidence="15" id="KW-0436">Ligase</keyword>
<evidence type="ECO:0000256" key="12">
    <source>
        <dbReference type="ARBA" id="ARBA00025280"/>
    </source>
</evidence>
<feature type="domain" description="CoA carboxyltransferase N-terminal" evidence="14">
    <location>
        <begin position="26"/>
        <end position="282"/>
    </location>
</feature>
<keyword evidence="8 13" id="KW-0862">Zinc</keyword>
<comment type="subunit">
    <text evidence="13">Acetyl-CoA carboxylase is a heterohexamer composed of biotin carboxyl carrier protein (AccB), biotin carboxylase (AccC) and two subunits each of ACCase subunit alpha (AccA) and ACCase subunit beta (AccD).</text>
</comment>
<keyword evidence="6 13" id="KW-0863">Zinc-finger</keyword>
<evidence type="ECO:0000256" key="4">
    <source>
        <dbReference type="ARBA" id="ARBA00022723"/>
    </source>
</evidence>
<evidence type="ECO:0000256" key="1">
    <source>
        <dbReference type="ARBA" id="ARBA00004496"/>
    </source>
</evidence>
<dbReference type="GO" id="GO:0009317">
    <property type="term" value="C:acetyl-CoA carboxylase complex"/>
    <property type="evidence" value="ECO:0007669"/>
    <property type="project" value="InterPro"/>
</dbReference>
<feature type="binding site" evidence="13">
    <location>
        <position position="49"/>
    </location>
    <ligand>
        <name>Zn(2+)</name>
        <dbReference type="ChEBI" id="CHEBI:29105"/>
    </ligand>
</feature>
<name>A0A7C2EJF6_9THEO</name>
<evidence type="ECO:0000256" key="11">
    <source>
        <dbReference type="ARBA" id="ARBA00023160"/>
    </source>
</evidence>
<evidence type="ECO:0000313" key="15">
    <source>
        <dbReference type="EMBL" id="HEL65987.1"/>
    </source>
</evidence>
<organism evidence="15">
    <name type="scientific">Ammonifex degensii</name>
    <dbReference type="NCBI Taxonomy" id="42838"/>
    <lineage>
        <taxon>Bacteria</taxon>
        <taxon>Bacillati</taxon>
        <taxon>Bacillota</taxon>
        <taxon>Clostridia</taxon>
        <taxon>Thermoanaerobacterales</taxon>
        <taxon>Thermoanaerobacteraceae</taxon>
        <taxon>Ammonifex</taxon>
    </lineage>
</organism>
<keyword evidence="4 13" id="KW-0479">Metal-binding</keyword>
<dbReference type="InterPro" id="IPR041010">
    <property type="entry name" value="Znf-ACC"/>
</dbReference>
<dbReference type="GO" id="GO:0008270">
    <property type="term" value="F:zinc ion binding"/>
    <property type="evidence" value="ECO:0007669"/>
    <property type="project" value="UniProtKB-UniRule"/>
</dbReference>
<dbReference type="PANTHER" id="PTHR42995:SF5">
    <property type="entry name" value="ACETYL-COENZYME A CARBOXYLASE CARBOXYL TRANSFERASE SUBUNIT BETA, CHLOROPLASTIC"/>
    <property type="match status" value="1"/>
</dbReference>
<dbReference type="EMBL" id="DSMU01000305">
    <property type="protein sequence ID" value="HEL65987.1"/>
    <property type="molecule type" value="Genomic_DNA"/>
</dbReference>
<dbReference type="NCBIfam" id="TIGR00515">
    <property type="entry name" value="accD"/>
    <property type="match status" value="1"/>
</dbReference>
<dbReference type="SUPFAM" id="SSF52096">
    <property type="entry name" value="ClpP/crotonase"/>
    <property type="match status" value="1"/>
</dbReference>
<evidence type="ECO:0000256" key="3">
    <source>
        <dbReference type="ARBA" id="ARBA00022679"/>
    </source>
</evidence>
<feature type="binding site" evidence="13">
    <location>
        <position position="30"/>
    </location>
    <ligand>
        <name>Zn(2+)</name>
        <dbReference type="ChEBI" id="CHEBI:29105"/>
    </ligand>
</feature>
<dbReference type="UniPathway" id="UPA00655">
    <property type="reaction ID" value="UER00711"/>
</dbReference>
<dbReference type="GO" id="GO:0005524">
    <property type="term" value="F:ATP binding"/>
    <property type="evidence" value="ECO:0007669"/>
    <property type="project" value="UniProtKB-KW"/>
</dbReference>
<dbReference type="InterPro" id="IPR029045">
    <property type="entry name" value="ClpP/crotonase-like_dom_sf"/>
</dbReference>
<proteinExistence type="inferred from homology"/>
<feature type="binding site" evidence="13">
    <location>
        <position position="52"/>
    </location>
    <ligand>
        <name>Zn(2+)</name>
        <dbReference type="ChEBI" id="CHEBI:29105"/>
    </ligand>
</feature>
<evidence type="ECO:0000256" key="6">
    <source>
        <dbReference type="ARBA" id="ARBA00022771"/>
    </source>
</evidence>
<gene>
    <name evidence="13" type="primary">accD</name>
    <name evidence="15" type="ORF">ENQ34_04845</name>
</gene>
<dbReference type="EC" id="2.1.3.15" evidence="13"/>
<comment type="catalytic activity">
    <reaction evidence="13">
        <text>N(6)-carboxybiotinyl-L-lysyl-[protein] + acetyl-CoA = N(6)-biotinyl-L-lysyl-[protein] + malonyl-CoA</text>
        <dbReference type="Rhea" id="RHEA:54728"/>
        <dbReference type="Rhea" id="RHEA-COMP:10505"/>
        <dbReference type="Rhea" id="RHEA-COMP:10506"/>
        <dbReference type="ChEBI" id="CHEBI:57288"/>
        <dbReference type="ChEBI" id="CHEBI:57384"/>
        <dbReference type="ChEBI" id="CHEBI:83144"/>
        <dbReference type="ChEBI" id="CHEBI:83145"/>
        <dbReference type="EC" id="2.1.3.15"/>
    </reaction>
</comment>
<keyword evidence="2 13" id="KW-0444">Lipid biosynthesis</keyword>
<keyword evidence="13" id="KW-0963">Cytoplasm</keyword>
<evidence type="ECO:0000256" key="9">
    <source>
        <dbReference type="ARBA" id="ARBA00022840"/>
    </source>
</evidence>
<keyword evidence="10 13" id="KW-0443">Lipid metabolism</keyword>
<keyword evidence="7 13" id="KW-0276">Fatty acid metabolism</keyword>
<dbReference type="PANTHER" id="PTHR42995">
    <property type="entry name" value="ACETYL-COENZYME A CARBOXYLASE CARBOXYL TRANSFERASE SUBUNIT BETA, CHLOROPLASTIC"/>
    <property type="match status" value="1"/>
</dbReference>
<keyword evidence="3 13" id="KW-0808">Transferase</keyword>
<keyword evidence="5 13" id="KW-0547">Nucleotide-binding</keyword>
<comment type="subcellular location">
    <subcellularLocation>
        <location evidence="1 13">Cytoplasm</location>
    </subcellularLocation>
</comment>
<dbReference type="InterPro" id="IPR034733">
    <property type="entry name" value="AcCoA_carboxyl_beta"/>
</dbReference>
<evidence type="ECO:0000256" key="8">
    <source>
        <dbReference type="ARBA" id="ARBA00022833"/>
    </source>
</evidence>
<dbReference type="Pfam" id="PF17848">
    <property type="entry name" value="Zn_ribbon_ACC"/>
    <property type="match status" value="1"/>
</dbReference>
<dbReference type="Gene3D" id="3.90.226.10">
    <property type="entry name" value="2-enoyl-CoA Hydratase, Chain A, domain 1"/>
    <property type="match status" value="1"/>
</dbReference>
<keyword evidence="11 13" id="KW-0275">Fatty acid biosynthesis</keyword>
<protein>
    <recommendedName>
        <fullName evidence="13">Acetyl-coenzyme A carboxylase carboxyl transferase subunit beta</fullName>
        <shortName evidence="13">ACCase subunit beta</shortName>
        <shortName evidence="13">Acetyl-CoA carboxylase carboxyltransferase subunit beta</shortName>
        <ecNumber evidence="13">2.1.3.15</ecNumber>
    </recommendedName>
</protein>
<dbReference type="AlphaFoldDB" id="A0A7C2EJF6"/>
<dbReference type="PRINTS" id="PR01070">
    <property type="entry name" value="ACCCTRFRASEB"/>
</dbReference>
<dbReference type="GO" id="GO:2001295">
    <property type="term" value="P:malonyl-CoA biosynthetic process"/>
    <property type="evidence" value="ECO:0007669"/>
    <property type="project" value="UniProtKB-UniRule"/>
</dbReference>
<comment type="similarity">
    <text evidence="13">Belongs to the AccD/PCCB family.</text>
</comment>
<feature type="zinc finger region" description="C4-type" evidence="13">
    <location>
        <begin position="30"/>
        <end position="52"/>
    </location>
</feature>
<comment type="pathway">
    <text evidence="13">Lipid metabolism; malonyl-CoA biosynthesis; malonyl-CoA from acetyl-CoA: step 1/1.</text>
</comment>
<comment type="cofactor">
    <cofactor evidence="13">
        <name>Zn(2+)</name>
        <dbReference type="ChEBI" id="CHEBI:29105"/>
    </cofactor>
    <text evidence="13">Binds 1 zinc ion per subunit.</text>
</comment>
<evidence type="ECO:0000256" key="5">
    <source>
        <dbReference type="ARBA" id="ARBA00022741"/>
    </source>
</evidence>
<evidence type="ECO:0000256" key="7">
    <source>
        <dbReference type="ARBA" id="ARBA00022832"/>
    </source>
</evidence>
<dbReference type="Pfam" id="PF01039">
    <property type="entry name" value="Carboxyl_trans"/>
    <property type="match status" value="1"/>
</dbReference>
<comment type="function">
    <text evidence="12 13">Component of the acetyl coenzyme A carboxylase (ACC) complex. Biotin carboxylase (BC) catalyzes the carboxylation of biotin on its carrier protein (BCCP) and then the CO(2) group is transferred by the transcarboxylase to acetyl-CoA to form malonyl-CoA.</text>
</comment>
<dbReference type="GO" id="GO:0016743">
    <property type="term" value="F:carboxyl- or carbamoyltransferase activity"/>
    <property type="evidence" value="ECO:0007669"/>
    <property type="project" value="UniProtKB-UniRule"/>
</dbReference>